<evidence type="ECO:0000313" key="3">
    <source>
        <dbReference type="EMBL" id="GEJ55507.1"/>
    </source>
</evidence>
<dbReference type="GO" id="GO:0000160">
    <property type="term" value="P:phosphorelay signal transduction system"/>
    <property type="evidence" value="ECO:0007669"/>
    <property type="project" value="InterPro"/>
</dbReference>
<protein>
    <recommendedName>
        <fullName evidence="2">Response regulatory domain-containing protein</fullName>
    </recommendedName>
</protein>
<accession>A0A7I9VHJ9</accession>
<dbReference type="AlphaFoldDB" id="A0A7I9VHJ9"/>
<evidence type="ECO:0000256" key="1">
    <source>
        <dbReference type="PROSITE-ProRule" id="PRU00169"/>
    </source>
</evidence>
<feature type="domain" description="Response regulatory" evidence="2">
    <location>
        <begin position="71"/>
        <end position="182"/>
    </location>
</feature>
<dbReference type="Gene3D" id="1.10.1660.10">
    <property type="match status" value="1"/>
</dbReference>
<dbReference type="RefSeq" id="WP_176062302.1">
    <property type="nucleotide sequence ID" value="NZ_BJTG01000001.1"/>
</dbReference>
<dbReference type="Proteomes" id="UP000503640">
    <property type="component" value="Unassembled WGS sequence"/>
</dbReference>
<organism evidence="3 4">
    <name type="scientific">Anaeromyxobacter diazotrophicus</name>
    <dbReference type="NCBI Taxonomy" id="2590199"/>
    <lineage>
        <taxon>Bacteria</taxon>
        <taxon>Pseudomonadati</taxon>
        <taxon>Myxococcota</taxon>
        <taxon>Myxococcia</taxon>
        <taxon>Myxococcales</taxon>
        <taxon>Cystobacterineae</taxon>
        <taxon>Anaeromyxobacteraceae</taxon>
        <taxon>Anaeromyxobacter</taxon>
    </lineage>
</organism>
<comment type="caution">
    <text evidence="3">The sequence shown here is derived from an EMBL/GenBank/DDBJ whole genome shotgun (WGS) entry which is preliminary data.</text>
</comment>
<dbReference type="GO" id="GO:0003677">
    <property type="term" value="F:DNA binding"/>
    <property type="evidence" value="ECO:0007669"/>
    <property type="project" value="InterPro"/>
</dbReference>
<dbReference type="InterPro" id="IPR001789">
    <property type="entry name" value="Sig_transdc_resp-reg_receiver"/>
</dbReference>
<dbReference type="Gene3D" id="3.40.50.2300">
    <property type="match status" value="1"/>
</dbReference>
<dbReference type="PROSITE" id="PS50110">
    <property type="entry name" value="RESPONSE_REGULATORY"/>
    <property type="match status" value="1"/>
</dbReference>
<dbReference type="InterPro" id="IPR011006">
    <property type="entry name" value="CheY-like_superfamily"/>
</dbReference>
<dbReference type="EMBL" id="BJTG01000001">
    <property type="protein sequence ID" value="GEJ55507.1"/>
    <property type="molecule type" value="Genomic_DNA"/>
</dbReference>
<gene>
    <name evidence="3" type="ORF">AMYX_02480</name>
</gene>
<dbReference type="CDD" id="cd04762">
    <property type="entry name" value="HTH_MerR-trunc"/>
    <property type="match status" value="1"/>
</dbReference>
<sequence>MRGFYTTHEAARLLGVSLPTVVNWIKARRLKAHRTPGGHRRIAREDLAAFMVRHGMPLPEELTGAAPSRRKALVLGEPGPVREGLARQLAEGGYAVEQASPGFAAGAAAARFQPDLVVVAEGPSDGAEAVSALRADRELGAVPVVAVALSDAAERLAAAGCCAVLTRPVPEGALVKAAAEALAAATGAAPRRGARSRG</sequence>
<keyword evidence="4" id="KW-1185">Reference proteome</keyword>
<dbReference type="InterPro" id="IPR009061">
    <property type="entry name" value="DNA-bd_dom_put_sf"/>
</dbReference>
<dbReference type="SUPFAM" id="SSF52172">
    <property type="entry name" value="CheY-like"/>
    <property type="match status" value="1"/>
</dbReference>
<name>A0A7I9VHJ9_9BACT</name>
<proteinExistence type="predicted"/>
<dbReference type="Pfam" id="PF12728">
    <property type="entry name" value="HTH_17"/>
    <property type="match status" value="1"/>
</dbReference>
<dbReference type="InterPro" id="IPR010093">
    <property type="entry name" value="SinI_DNA-bd"/>
</dbReference>
<comment type="caution">
    <text evidence="1">Lacks conserved residue(s) required for the propagation of feature annotation.</text>
</comment>
<dbReference type="InterPro" id="IPR041657">
    <property type="entry name" value="HTH_17"/>
</dbReference>
<dbReference type="NCBIfam" id="TIGR01764">
    <property type="entry name" value="excise"/>
    <property type="match status" value="1"/>
</dbReference>
<evidence type="ECO:0000259" key="2">
    <source>
        <dbReference type="PROSITE" id="PS50110"/>
    </source>
</evidence>
<dbReference type="SUPFAM" id="SSF46955">
    <property type="entry name" value="Putative DNA-binding domain"/>
    <property type="match status" value="1"/>
</dbReference>
<evidence type="ECO:0000313" key="4">
    <source>
        <dbReference type="Proteomes" id="UP000503640"/>
    </source>
</evidence>
<reference evidence="4" key="1">
    <citation type="journal article" date="2020" name="Appl. Environ. Microbiol.">
        <title>Diazotrophic Anaeromyxobacter Isolates from Soils.</title>
        <authorList>
            <person name="Masuda Y."/>
            <person name="Yamanaka H."/>
            <person name="Xu Z.X."/>
            <person name="Shiratori Y."/>
            <person name="Aono T."/>
            <person name="Amachi S."/>
            <person name="Senoo K."/>
            <person name="Itoh H."/>
        </authorList>
    </citation>
    <scope>NUCLEOTIDE SEQUENCE [LARGE SCALE GENOMIC DNA]</scope>
    <source>
        <strain evidence="4">R267</strain>
    </source>
</reference>